<accession>A0A3B0US91</accession>
<dbReference type="EMBL" id="UOEO01000205">
    <property type="protein sequence ID" value="VAW22536.1"/>
    <property type="molecule type" value="Genomic_DNA"/>
</dbReference>
<dbReference type="PANTHER" id="PTHR38588:SF1">
    <property type="entry name" value="BLL0334 PROTEIN"/>
    <property type="match status" value="1"/>
</dbReference>
<evidence type="ECO:0000313" key="1">
    <source>
        <dbReference type="EMBL" id="VAW22536.1"/>
    </source>
</evidence>
<dbReference type="SUPFAM" id="SSF55961">
    <property type="entry name" value="Bet v1-like"/>
    <property type="match status" value="1"/>
</dbReference>
<reference evidence="1" key="1">
    <citation type="submission" date="2018-06" db="EMBL/GenBank/DDBJ databases">
        <authorList>
            <person name="Zhirakovskaya E."/>
        </authorList>
    </citation>
    <scope>NUCLEOTIDE SEQUENCE</scope>
</reference>
<dbReference type="PANTHER" id="PTHR38588">
    <property type="entry name" value="BLL0334 PROTEIN"/>
    <property type="match status" value="1"/>
</dbReference>
<protein>
    <submittedName>
        <fullName evidence="1">Uncharacterized protein</fullName>
    </submittedName>
</protein>
<dbReference type="Pfam" id="PF06240">
    <property type="entry name" value="COXG"/>
    <property type="match status" value="1"/>
</dbReference>
<organism evidence="1">
    <name type="scientific">hydrothermal vent metagenome</name>
    <dbReference type="NCBI Taxonomy" id="652676"/>
    <lineage>
        <taxon>unclassified sequences</taxon>
        <taxon>metagenomes</taxon>
        <taxon>ecological metagenomes</taxon>
    </lineage>
</organism>
<gene>
    <name evidence="1" type="ORF">MNBD_ALPHA12-1907</name>
</gene>
<proteinExistence type="predicted"/>
<dbReference type="Gene3D" id="3.30.530.20">
    <property type="match status" value="1"/>
</dbReference>
<sequence>MDFYGSYLLLANRQTIWRALNDTMVLKTAIPGCHHIEWVSESALELKIKVNLGIVHPIFSGQLELSDIEPAKNYVLKGRGHGRILGLAHGSAAISLSDVDQFVTDQAMRDFVSQLKNAADAGAEAEITWLRFSATGGASERIMKLGKKIVGGSAQRVIDRFFVGFAAAIDTHVHVLPGATGANKKVIR</sequence>
<dbReference type="InterPro" id="IPR010419">
    <property type="entry name" value="CO_DH_gsu"/>
</dbReference>
<name>A0A3B0US91_9ZZZZ</name>
<dbReference type="InterPro" id="IPR023393">
    <property type="entry name" value="START-like_dom_sf"/>
</dbReference>
<dbReference type="AlphaFoldDB" id="A0A3B0US91"/>